<gene>
    <name evidence="1" type="ORF">DESUT3_21280</name>
</gene>
<dbReference type="Proteomes" id="UP001319827">
    <property type="component" value="Chromosome"/>
</dbReference>
<dbReference type="Gene3D" id="1.10.10.60">
    <property type="entry name" value="Homeodomain-like"/>
    <property type="match status" value="1"/>
</dbReference>
<protein>
    <recommendedName>
        <fullName evidence="3">Transposase</fullName>
    </recommendedName>
</protein>
<evidence type="ECO:0008006" key="3">
    <source>
        <dbReference type="Google" id="ProtNLM"/>
    </source>
</evidence>
<dbReference type="Pfam" id="PF13384">
    <property type="entry name" value="HTH_23"/>
    <property type="match status" value="1"/>
</dbReference>
<evidence type="ECO:0000313" key="2">
    <source>
        <dbReference type="Proteomes" id="UP001319827"/>
    </source>
</evidence>
<dbReference type="EMBL" id="AP024355">
    <property type="protein sequence ID" value="BCR05059.1"/>
    <property type="molecule type" value="Genomic_DNA"/>
</dbReference>
<proteinExistence type="predicted"/>
<reference evidence="1 2" key="1">
    <citation type="journal article" date="2016" name="C (Basel)">
        <title>Selective Growth of and Electricity Production by Marine Exoelectrogenic Bacteria in Self-Aggregated Hydrogel of Microbially Reduced Graphene Oxide.</title>
        <authorList>
            <person name="Yoshida N."/>
            <person name="Goto Y."/>
            <person name="Miyata Y."/>
        </authorList>
    </citation>
    <scope>NUCLEOTIDE SEQUENCE [LARGE SCALE GENOMIC DNA]</scope>
    <source>
        <strain evidence="1 2">NIT-T3</strain>
    </source>
</reference>
<organism evidence="1 2">
    <name type="scientific">Desulfuromonas versatilis</name>
    <dbReference type="NCBI Taxonomy" id="2802975"/>
    <lineage>
        <taxon>Bacteria</taxon>
        <taxon>Pseudomonadati</taxon>
        <taxon>Thermodesulfobacteriota</taxon>
        <taxon>Desulfuromonadia</taxon>
        <taxon>Desulfuromonadales</taxon>
        <taxon>Desulfuromonadaceae</taxon>
        <taxon>Desulfuromonas</taxon>
    </lineage>
</organism>
<name>A0ABN6E0R7_9BACT</name>
<accession>A0ABN6E0R7</accession>
<keyword evidence="2" id="KW-1185">Reference proteome</keyword>
<dbReference type="InterPro" id="IPR009057">
    <property type="entry name" value="Homeodomain-like_sf"/>
</dbReference>
<reference evidence="1 2" key="2">
    <citation type="journal article" date="2021" name="Int. J. Syst. Evol. Microbiol.">
        <title>Isolation and Polyphasic Characterization of Desulfuromonas versatilis sp. Nov., an Electrogenic Bacteria Capable of Versatile Metabolism Isolated from a Graphene Oxide-Reducing Enrichment Culture.</title>
        <authorList>
            <person name="Xie L."/>
            <person name="Yoshida N."/>
            <person name="Ishii S."/>
            <person name="Meng L."/>
        </authorList>
    </citation>
    <scope>NUCLEOTIDE SEQUENCE [LARGE SCALE GENOMIC DNA]</scope>
    <source>
        <strain evidence="1 2">NIT-T3</strain>
    </source>
</reference>
<sequence>MQNMRYMVPVFDSGQTRDLMQTPDDVAVMLRLHELGWGAKRIARELGVSKNTVKNYLRQGDWNAYRTPVRSKTLDGLEDWLEKSFVQHGGNADVVRQDLARLHGIEVSLRTVERAVQPFRQQLAAAAKATVRFGAIGVGPTQSVDIPYISRENHPFSGAIGRFLGTKSGP</sequence>
<dbReference type="SUPFAM" id="SSF46689">
    <property type="entry name" value="Homeodomain-like"/>
    <property type="match status" value="1"/>
</dbReference>
<evidence type="ECO:0000313" key="1">
    <source>
        <dbReference type="EMBL" id="BCR05059.1"/>
    </source>
</evidence>